<dbReference type="RefSeq" id="WP_144017417.1">
    <property type="nucleotide sequence ID" value="NZ_FZPD01000004.1"/>
</dbReference>
<comment type="similarity">
    <text evidence="2">Belongs to the BexD/CtrA/VexA family.</text>
</comment>
<dbReference type="Pfam" id="PF02563">
    <property type="entry name" value="Poly_export"/>
    <property type="match status" value="1"/>
</dbReference>
<dbReference type="Pfam" id="PF22461">
    <property type="entry name" value="SLBB_2"/>
    <property type="match status" value="1"/>
</dbReference>
<accession>A0A239KFF8</accession>
<keyword evidence="4" id="KW-1134">Transmembrane beta strand</keyword>
<protein>
    <submittedName>
        <fullName evidence="17">Polysaccharide export outer membrane protein</fullName>
    </submittedName>
</protein>
<keyword evidence="7" id="KW-0732">Signal</keyword>
<evidence type="ECO:0000256" key="12">
    <source>
        <dbReference type="ARBA" id="ARBA00023139"/>
    </source>
</evidence>
<dbReference type="Gene3D" id="3.10.560.10">
    <property type="entry name" value="Outer membrane lipoprotein wza domain like"/>
    <property type="match status" value="1"/>
</dbReference>
<feature type="domain" description="SLBB" evidence="16">
    <location>
        <begin position="152"/>
        <end position="216"/>
    </location>
</feature>
<name>A0A239KFF8_EKHLU</name>
<keyword evidence="5" id="KW-0762">Sugar transport</keyword>
<keyword evidence="13" id="KW-0998">Cell outer membrane</keyword>
<keyword evidence="8" id="KW-0625">Polysaccharide transport</keyword>
<evidence type="ECO:0000313" key="18">
    <source>
        <dbReference type="Proteomes" id="UP000198393"/>
    </source>
</evidence>
<dbReference type="GO" id="GO:0009279">
    <property type="term" value="C:cell outer membrane"/>
    <property type="evidence" value="ECO:0007669"/>
    <property type="project" value="UniProtKB-SubCell"/>
</dbReference>
<dbReference type="GO" id="GO:0015288">
    <property type="term" value="F:porin activity"/>
    <property type="evidence" value="ECO:0007669"/>
    <property type="project" value="UniProtKB-KW"/>
</dbReference>
<keyword evidence="6" id="KW-0812">Transmembrane</keyword>
<evidence type="ECO:0000256" key="1">
    <source>
        <dbReference type="ARBA" id="ARBA00004571"/>
    </source>
</evidence>
<evidence type="ECO:0000256" key="10">
    <source>
        <dbReference type="ARBA" id="ARBA00023114"/>
    </source>
</evidence>
<evidence type="ECO:0000256" key="3">
    <source>
        <dbReference type="ARBA" id="ARBA00022448"/>
    </source>
</evidence>
<dbReference type="EMBL" id="FZPD01000004">
    <property type="protein sequence ID" value="SNT16911.1"/>
    <property type="molecule type" value="Genomic_DNA"/>
</dbReference>
<dbReference type="PROSITE" id="PS51257">
    <property type="entry name" value="PROKAR_LIPOPROTEIN"/>
    <property type="match status" value="1"/>
</dbReference>
<reference evidence="17 18" key="1">
    <citation type="submission" date="2017-06" db="EMBL/GenBank/DDBJ databases">
        <authorList>
            <person name="Kim H.J."/>
            <person name="Triplett B.A."/>
        </authorList>
    </citation>
    <scope>NUCLEOTIDE SEQUENCE [LARGE SCALE GENOMIC DNA]</scope>
    <source>
        <strain evidence="17 18">DSM 19307</strain>
    </source>
</reference>
<evidence type="ECO:0000256" key="13">
    <source>
        <dbReference type="ARBA" id="ARBA00023237"/>
    </source>
</evidence>
<keyword evidence="10" id="KW-0626">Porin</keyword>
<evidence type="ECO:0000259" key="16">
    <source>
        <dbReference type="Pfam" id="PF22461"/>
    </source>
</evidence>
<dbReference type="AlphaFoldDB" id="A0A239KFF8"/>
<evidence type="ECO:0000313" key="17">
    <source>
        <dbReference type="EMBL" id="SNT16911.1"/>
    </source>
</evidence>
<dbReference type="PANTHER" id="PTHR33619:SF3">
    <property type="entry name" value="POLYSACCHARIDE EXPORT PROTEIN GFCE-RELATED"/>
    <property type="match status" value="1"/>
</dbReference>
<organism evidence="17 18">
    <name type="scientific">Ekhidna lutea</name>
    <dbReference type="NCBI Taxonomy" id="447679"/>
    <lineage>
        <taxon>Bacteria</taxon>
        <taxon>Pseudomonadati</taxon>
        <taxon>Bacteroidota</taxon>
        <taxon>Cytophagia</taxon>
        <taxon>Cytophagales</taxon>
        <taxon>Reichenbachiellaceae</taxon>
        <taxon>Ekhidna</taxon>
    </lineage>
</organism>
<sequence length="250" mass="28181">MNRLVFIILIAVLSSCKAYKQDIMFRFDDEFTEEDLSKVTDEVEGNYELKRNDILLLDVFTHNGERLIDPNLELVSGPAQQQQQFKDRFQYVIQSDGIVTFPMIGNIELAGMTLFAAENKVAEKFDDVYKGSFVKLRITNRRVFVLGAPGGKVIPLQNENTNLVEVLASAEGLDLGSKAQNIRLVRGDDVYQINLATISGMKKTNMIVEPGDIIYIEPWRRPWLETLRDVSPALSLVSSVLTLIVVVQNL</sequence>
<dbReference type="Gene3D" id="3.30.1950.10">
    <property type="entry name" value="wza like domain"/>
    <property type="match status" value="1"/>
</dbReference>
<keyword evidence="9" id="KW-0406">Ion transport</keyword>
<evidence type="ECO:0000256" key="9">
    <source>
        <dbReference type="ARBA" id="ARBA00023065"/>
    </source>
</evidence>
<dbReference type="InterPro" id="IPR054765">
    <property type="entry name" value="SLBB_dom"/>
</dbReference>
<dbReference type="PANTHER" id="PTHR33619">
    <property type="entry name" value="POLYSACCHARIDE EXPORT PROTEIN GFCE-RELATED"/>
    <property type="match status" value="1"/>
</dbReference>
<evidence type="ECO:0000256" key="6">
    <source>
        <dbReference type="ARBA" id="ARBA00022692"/>
    </source>
</evidence>
<feature type="domain" description="Polysaccharide export protein N-terminal" evidence="15">
    <location>
        <begin position="43"/>
        <end position="137"/>
    </location>
</feature>
<gene>
    <name evidence="17" type="ORF">SAMN05421640_2625</name>
</gene>
<proteinExistence type="inferred from homology"/>
<keyword evidence="3" id="KW-0813">Transport</keyword>
<comment type="subcellular location">
    <subcellularLocation>
        <location evidence="1">Cell outer membrane</location>
        <topology evidence="1">Multi-pass membrane protein</topology>
    </subcellularLocation>
</comment>
<dbReference type="GO" id="GO:0015159">
    <property type="term" value="F:polysaccharide transmembrane transporter activity"/>
    <property type="evidence" value="ECO:0007669"/>
    <property type="project" value="InterPro"/>
</dbReference>
<dbReference type="GO" id="GO:0006811">
    <property type="term" value="P:monoatomic ion transport"/>
    <property type="evidence" value="ECO:0007669"/>
    <property type="project" value="UniProtKB-KW"/>
</dbReference>
<evidence type="ECO:0000256" key="7">
    <source>
        <dbReference type="ARBA" id="ARBA00022729"/>
    </source>
</evidence>
<keyword evidence="18" id="KW-1185">Reference proteome</keyword>
<evidence type="ECO:0000256" key="4">
    <source>
        <dbReference type="ARBA" id="ARBA00022452"/>
    </source>
</evidence>
<evidence type="ECO:0000256" key="11">
    <source>
        <dbReference type="ARBA" id="ARBA00023136"/>
    </source>
</evidence>
<keyword evidence="14" id="KW-0449">Lipoprotein</keyword>
<evidence type="ECO:0000256" key="14">
    <source>
        <dbReference type="ARBA" id="ARBA00023288"/>
    </source>
</evidence>
<evidence type="ECO:0000259" key="15">
    <source>
        <dbReference type="Pfam" id="PF02563"/>
    </source>
</evidence>
<keyword evidence="12" id="KW-0564">Palmitate</keyword>
<dbReference type="GO" id="GO:0046930">
    <property type="term" value="C:pore complex"/>
    <property type="evidence" value="ECO:0007669"/>
    <property type="project" value="UniProtKB-KW"/>
</dbReference>
<dbReference type="OrthoDB" id="1466931at2"/>
<evidence type="ECO:0000256" key="8">
    <source>
        <dbReference type="ARBA" id="ARBA00023047"/>
    </source>
</evidence>
<dbReference type="Proteomes" id="UP000198393">
    <property type="component" value="Unassembled WGS sequence"/>
</dbReference>
<keyword evidence="11" id="KW-0472">Membrane</keyword>
<evidence type="ECO:0000256" key="2">
    <source>
        <dbReference type="ARBA" id="ARBA00009450"/>
    </source>
</evidence>
<evidence type="ECO:0000256" key="5">
    <source>
        <dbReference type="ARBA" id="ARBA00022597"/>
    </source>
</evidence>
<dbReference type="InterPro" id="IPR003715">
    <property type="entry name" value="Poly_export_N"/>
</dbReference>
<dbReference type="InterPro" id="IPR049712">
    <property type="entry name" value="Poly_export"/>
</dbReference>